<dbReference type="EMBL" id="FNOX01000003">
    <property type="protein sequence ID" value="SDY29300.1"/>
    <property type="molecule type" value="Genomic_DNA"/>
</dbReference>
<accession>A0A1H3INM3</accession>
<sequence>MTTKAIKFATQNTAETRYVQNREAQSFRQFYNHLLLNQRMSDLKDGPTFTPSFFRAPERNMENVIATSMVIFDVDQKPEDDLVSLEEVEDALIDLGLEHAVYTSYSNSAECPRFRIVLPLDRAIYPDEFLTVSAAALEALDEFLDGRLLKVIDGCWRETARCYYTFTTHPERRKGAISFYNPGEPLNVLDLKLAQSSYGIDAQYSKTIKPRTPGTAVGAAGRSFELNRILGGLFRSANEDQIVQKILEVDQEQNHGNEYFLDQSYARHKPRPGESKDAAALRACRSWVRSHLNWLRRKAKGIDTTIVNRKAQSKEPMPTHEALIKLKEFKPGKTKAGGETALAEFEIVSGEHAGRHVWHRFYGTGNHPIAIKISTEMLEKLKTAASLPTSSFDDALKAKDVIVHARIKLKAGTGGFPDQNEIGTFFTQQ</sequence>
<evidence type="ECO:0008006" key="3">
    <source>
        <dbReference type="Google" id="ProtNLM"/>
    </source>
</evidence>
<dbReference type="Proteomes" id="UP000182902">
    <property type="component" value="Unassembled WGS sequence"/>
</dbReference>
<evidence type="ECO:0000313" key="2">
    <source>
        <dbReference type="Proteomes" id="UP000182902"/>
    </source>
</evidence>
<gene>
    <name evidence="1" type="ORF">SAMN05216247_103315</name>
</gene>
<reference evidence="1 2" key="1">
    <citation type="submission" date="2016-10" db="EMBL/GenBank/DDBJ databases">
        <authorList>
            <person name="de Groot N.N."/>
        </authorList>
    </citation>
    <scope>NUCLEOTIDE SEQUENCE [LARGE SCALE GENOMIC DNA]</scope>
    <source>
        <strain evidence="1 2">ICMP 14252</strain>
    </source>
</reference>
<dbReference type="RefSeq" id="WP_069788612.1">
    <property type="nucleotide sequence ID" value="NZ_FNOX01000003.1"/>
</dbReference>
<evidence type="ECO:0000313" key="1">
    <source>
        <dbReference type="EMBL" id="SDY29300.1"/>
    </source>
</evidence>
<organism evidence="1 2">
    <name type="scientific">Pseudomonas salomonii</name>
    <dbReference type="NCBI Taxonomy" id="191391"/>
    <lineage>
        <taxon>Bacteria</taxon>
        <taxon>Pseudomonadati</taxon>
        <taxon>Pseudomonadota</taxon>
        <taxon>Gammaproteobacteria</taxon>
        <taxon>Pseudomonadales</taxon>
        <taxon>Pseudomonadaceae</taxon>
        <taxon>Pseudomonas</taxon>
    </lineage>
</organism>
<name>A0A1H3INM3_9PSED</name>
<dbReference type="AlphaFoldDB" id="A0A1H3INM3"/>
<proteinExistence type="predicted"/>
<protein>
    <recommendedName>
        <fullName evidence="3">Primase C-terminal 1 domain-containing protein</fullName>
    </recommendedName>
</protein>